<dbReference type="GO" id="GO:0004497">
    <property type="term" value="F:monooxygenase activity"/>
    <property type="evidence" value="ECO:0007669"/>
    <property type="project" value="UniProtKB-KW"/>
</dbReference>
<evidence type="ECO:0000256" key="1">
    <source>
        <dbReference type="ARBA" id="ARBA00008898"/>
    </source>
</evidence>
<dbReference type="Proteomes" id="UP000194632">
    <property type="component" value="Unassembled WGS sequence"/>
</dbReference>
<dbReference type="InterPro" id="IPR050268">
    <property type="entry name" value="NADH-dep_flavin_reductase"/>
</dbReference>
<accession>A0A243QG69</accession>
<dbReference type="SMART" id="SM00903">
    <property type="entry name" value="Flavin_Reduct"/>
    <property type="match status" value="1"/>
</dbReference>
<dbReference type="PANTHER" id="PTHR30466:SF11">
    <property type="entry name" value="FLAVIN-DEPENDENT MONOOXYGENASE, REDUCTASE SUBUNIT HSAB"/>
    <property type="match status" value="1"/>
</dbReference>
<dbReference type="RefSeq" id="WP_086533890.1">
    <property type="nucleotide sequence ID" value="NZ_NGFO01000002.1"/>
</dbReference>
<sequence>MASVPDQAVRTDTDGGAGLPEVDGQLMRQVLGHFATGVVAVTGVHPETGEPTGLAANSFTSVSLDPPLVAFCVAQTSSSWPLVRASGRFTINILAEAQEHICRQMAARGTEKFRGLSWDPSPSGAPVLTGTVAWVEAEIEDEHQAGDHTIVVARVRHLHATDQAPLLFFRGRYGRLSAARAG</sequence>
<dbReference type="STRING" id="417102.CA982_01990"/>
<name>A0A243QG69_9ACTN</name>
<dbReference type="OrthoDB" id="9792858at2"/>
<dbReference type="PANTHER" id="PTHR30466">
    <property type="entry name" value="FLAVIN REDUCTASE"/>
    <property type="match status" value="1"/>
</dbReference>
<reference evidence="5 6" key="1">
    <citation type="submission" date="2017-05" db="EMBL/GenBank/DDBJ databases">
        <title>Biotechnological potential of actinobacteria isolated from South African environments.</title>
        <authorList>
            <person name="Le Roes-Hill M."/>
            <person name="Prins A."/>
            <person name="Durrell K.A."/>
        </authorList>
    </citation>
    <scope>NUCLEOTIDE SEQUENCE [LARGE SCALE GENOMIC DNA]</scope>
    <source>
        <strain evidence="5">BS2</strain>
    </source>
</reference>
<dbReference type="Gene3D" id="2.30.110.10">
    <property type="entry name" value="Electron Transport, Fmn-binding Protein, Chain A"/>
    <property type="match status" value="1"/>
</dbReference>
<evidence type="ECO:0000256" key="2">
    <source>
        <dbReference type="ARBA" id="ARBA00023002"/>
    </source>
</evidence>
<keyword evidence="6" id="KW-1185">Reference proteome</keyword>
<dbReference type="GO" id="GO:0010181">
    <property type="term" value="F:FMN binding"/>
    <property type="evidence" value="ECO:0007669"/>
    <property type="project" value="InterPro"/>
</dbReference>
<comment type="similarity">
    <text evidence="1">Belongs to the non-flavoprotein flavin reductase family.</text>
</comment>
<organism evidence="5 6">
    <name type="scientific">Gordonia lacunae</name>
    <dbReference type="NCBI Taxonomy" id="417102"/>
    <lineage>
        <taxon>Bacteria</taxon>
        <taxon>Bacillati</taxon>
        <taxon>Actinomycetota</taxon>
        <taxon>Actinomycetes</taxon>
        <taxon>Mycobacteriales</taxon>
        <taxon>Gordoniaceae</taxon>
        <taxon>Gordonia</taxon>
    </lineage>
</organism>
<dbReference type="InterPro" id="IPR012349">
    <property type="entry name" value="Split_barrel_FMN-bd"/>
</dbReference>
<evidence type="ECO:0000313" key="5">
    <source>
        <dbReference type="EMBL" id="OUC80750.1"/>
    </source>
</evidence>
<gene>
    <name evidence="5" type="ORF">CA982_01990</name>
</gene>
<comment type="caution">
    <text evidence="5">The sequence shown here is derived from an EMBL/GenBank/DDBJ whole genome shotgun (WGS) entry which is preliminary data.</text>
</comment>
<evidence type="ECO:0000256" key="3">
    <source>
        <dbReference type="SAM" id="MobiDB-lite"/>
    </source>
</evidence>
<feature type="region of interest" description="Disordered" evidence="3">
    <location>
        <begin position="1"/>
        <end position="21"/>
    </location>
</feature>
<dbReference type="AlphaFoldDB" id="A0A243QG69"/>
<keyword evidence="5" id="KW-0503">Monooxygenase</keyword>
<dbReference type="GO" id="GO:0042602">
    <property type="term" value="F:riboflavin reductase (NADPH) activity"/>
    <property type="evidence" value="ECO:0007669"/>
    <property type="project" value="TreeGrafter"/>
</dbReference>
<dbReference type="Pfam" id="PF01613">
    <property type="entry name" value="Flavin_Reduct"/>
    <property type="match status" value="1"/>
</dbReference>
<keyword evidence="2" id="KW-0560">Oxidoreductase</keyword>
<evidence type="ECO:0000313" key="6">
    <source>
        <dbReference type="Proteomes" id="UP000194632"/>
    </source>
</evidence>
<dbReference type="EMBL" id="NGFO01000002">
    <property type="protein sequence ID" value="OUC80750.1"/>
    <property type="molecule type" value="Genomic_DNA"/>
</dbReference>
<proteinExistence type="inferred from homology"/>
<dbReference type="SUPFAM" id="SSF50475">
    <property type="entry name" value="FMN-binding split barrel"/>
    <property type="match status" value="1"/>
</dbReference>
<dbReference type="InterPro" id="IPR002563">
    <property type="entry name" value="Flavin_Rdtase-like_dom"/>
</dbReference>
<feature type="domain" description="Flavin reductase like" evidence="4">
    <location>
        <begin position="31"/>
        <end position="175"/>
    </location>
</feature>
<protein>
    <submittedName>
        <fullName evidence="5">Monooxygenase</fullName>
    </submittedName>
</protein>
<evidence type="ECO:0000259" key="4">
    <source>
        <dbReference type="SMART" id="SM00903"/>
    </source>
</evidence>